<proteinExistence type="predicted"/>
<reference evidence="1" key="1">
    <citation type="submission" date="2022-05" db="EMBL/GenBank/DDBJ databases">
        <title>Description of a novel species of Leclercia; Leclercia tamurae and the Proposal for a Novel Genus Silvania gen. nov. Containing Two Novel Species Silvania hatchlandensis sp. nov. and Silvania confinis sp. nov. Isolated from the Rhizosphere of Oak.</title>
        <authorList>
            <person name="Maddock D.W."/>
            <person name="Brady C.L."/>
            <person name="Denman S."/>
            <person name="Arnold D."/>
        </authorList>
    </citation>
    <scope>NUCLEOTIDE SEQUENCE</scope>
    <source>
        <strain evidence="1">H19S6</strain>
    </source>
</reference>
<gene>
    <name evidence="1" type="ORF">M8014_08045</name>
</gene>
<evidence type="ECO:0000313" key="2">
    <source>
        <dbReference type="Proteomes" id="UP001063816"/>
    </source>
</evidence>
<dbReference type="EMBL" id="JAMGZK010000044">
    <property type="protein sequence ID" value="MCU6664292.1"/>
    <property type="molecule type" value="Genomic_DNA"/>
</dbReference>
<sequence>MNTLRFTPPYDDEAIVAWLDGQMTEADARQFSRLLRSEEILAGRTAELMKSNQDYQHAFAPLLDEAPDARMLARLDAHLAGAVAVRPGVSRRALIAASVAFLLTGVGIGYLARPGVDDGIEALHEDASIRDLEAHYMSLYSGETLLDVDSSPSVLRRGLARLVGDMGLQLQESQLVLAGSELKMVRILRYESTPIAQIAWNHADYGPMALCVSAHKQGGGSAISSEQRYGMNIVWWRSPQYQYVLIARTPVAQLQATARQLQAALS</sequence>
<comment type="caution">
    <text evidence="1">The sequence shown here is derived from an EMBL/GenBank/DDBJ whole genome shotgun (WGS) entry which is preliminary data.</text>
</comment>
<evidence type="ECO:0008006" key="3">
    <source>
        <dbReference type="Google" id="ProtNLM"/>
    </source>
</evidence>
<dbReference type="Proteomes" id="UP001063816">
    <property type="component" value="Unassembled WGS sequence"/>
</dbReference>
<dbReference type="RefSeq" id="WP_271281998.1">
    <property type="nucleotide sequence ID" value="NZ_JAMGZK010000044.1"/>
</dbReference>
<name>A0A9J6Q0D7_9ENTR</name>
<keyword evidence="2" id="KW-1185">Reference proteome</keyword>
<organism evidence="1 2">
    <name type="scientific">Silvania hatchlandensis</name>
    <dbReference type="NCBI Taxonomy" id="2926469"/>
    <lineage>
        <taxon>Bacteria</taxon>
        <taxon>Pseudomonadati</taxon>
        <taxon>Pseudomonadota</taxon>
        <taxon>Gammaproteobacteria</taxon>
        <taxon>Enterobacterales</taxon>
        <taxon>Enterobacteriaceae</taxon>
        <taxon>Silvania</taxon>
    </lineage>
</organism>
<dbReference type="AlphaFoldDB" id="A0A9J6Q0D7"/>
<accession>A0A9J6Q0D7</accession>
<evidence type="ECO:0000313" key="1">
    <source>
        <dbReference type="EMBL" id="MCU6664292.1"/>
    </source>
</evidence>
<protein>
    <recommendedName>
        <fullName evidence="3">Anti-sigma factor</fullName>
    </recommendedName>
</protein>